<proteinExistence type="predicted"/>
<comment type="caution">
    <text evidence="10">The sequence shown here is derived from an EMBL/GenBank/DDBJ whole genome shotgun (WGS) entry which is preliminary data.</text>
</comment>
<keyword evidence="7" id="KW-0539">Nucleus</keyword>
<feature type="compositionally biased region" description="Basic and acidic residues" evidence="8">
    <location>
        <begin position="175"/>
        <end position="185"/>
    </location>
</feature>
<feature type="domain" description="BHLH" evidence="9">
    <location>
        <begin position="195"/>
        <end position="249"/>
    </location>
</feature>
<keyword evidence="6" id="KW-0804">Transcription</keyword>
<evidence type="ECO:0000256" key="8">
    <source>
        <dbReference type="SAM" id="MobiDB-lite"/>
    </source>
</evidence>
<dbReference type="GO" id="GO:0007219">
    <property type="term" value="P:Notch signaling pathway"/>
    <property type="evidence" value="ECO:0007669"/>
    <property type="project" value="UniProtKB-KW"/>
</dbReference>
<dbReference type="GO" id="GO:1990837">
    <property type="term" value="F:sequence-specific double-stranded DNA binding"/>
    <property type="evidence" value="ECO:0007669"/>
    <property type="project" value="UniProtKB-ARBA"/>
</dbReference>
<feature type="compositionally biased region" description="Basic and acidic residues" evidence="8">
    <location>
        <begin position="195"/>
        <end position="205"/>
    </location>
</feature>
<keyword evidence="4" id="KW-0805">Transcription regulation</keyword>
<evidence type="ECO:0000313" key="10">
    <source>
        <dbReference type="EMBL" id="KAL0968054.1"/>
    </source>
</evidence>
<dbReference type="EMBL" id="JAGEUA010000008">
    <property type="protein sequence ID" value="KAL0968054.1"/>
    <property type="molecule type" value="Genomic_DNA"/>
</dbReference>
<dbReference type="PANTHER" id="PTHR20937">
    <property type="entry name" value="IP14615P"/>
    <property type="match status" value="1"/>
</dbReference>
<organism evidence="10 11">
    <name type="scientific">Umbra pygmaea</name>
    <name type="common">Eastern mudminnow</name>
    <dbReference type="NCBI Taxonomy" id="75934"/>
    <lineage>
        <taxon>Eukaryota</taxon>
        <taxon>Metazoa</taxon>
        <taxon>Chordata</taxon>
        <taxon>Craniata</taxon>
        <taxon>Vertebrata</taxon>
        <taxon>Euteleostomi</taxon>
        <taxon>Actinopterygii</taxon>
        <taxon>Neopterygii</taxon>
        <taxon>Teleostei</taxon>
        <taxon>Protacanthopterygii</taxon>
        <taxon>Esociformes</taxon>
        <taxon>Umbridae</taxon>
        <taxon>Umbra</taxon>
    </lineage>
</organism>
<evidence type="ECO:0000256" key="1">
    <source>
        <dbReference type="ARBA" id="ARBA00004123"/>
    </source>
</evidence>
<evidence type="ECO:0000256" key="6">
    <source>
        <dbReference type="ARBA" id="ARBA00023163"/>
    </source>
</evidence>
<dbReference type="PROSITE" id="PS50888">
    <property type="entry name" value="BHLH"/>
    <property type="match status" value="1"/>
</dbReference>
<dbReference type="InterPro" id="IPR011598">
    <property type="entry name" value="bHLH_dom"/>
</dbReference>
<keyword evidence="2" id="KW-0217">Developmental protein</keyword>
<gene>
    <name evidence="10" type="ORF">UPYG_G00261700</name>
</gene>
<dbReference type="PANTHER" id="PTHR20937:SF6">
    <property type="entry name" value="MESODERM POSTERIOR PROTEIN 1"/>
    <property type="match status" value="1"/>
</dbReference>
<dbReference type="Proteomes" id="UP001557470">
    <property type="component" value="Unassembled WGS sequence"/>
</dbReference>
<dbReference type="CDD" id="cd18938">
    <property type="entry name" value="bHLH_TS_Mesp"/>
    <property type="match status" value="1"/>
</dbReference>
<evidence type="ECO:0000256" key="7">
    <source>
        <dbReference type="ARBA" id="ARBA00023242"/>
    </source>
</evidence>
<dbReference type="SMART" id="SM00353">
    <property type="entry name" value="HLH"/>
    <property type="match status" value="1"/>
</dbReference>
<dbReference type="InterPro" id="IPR040259">
    <property type="entry name" value="Mesogenin/MesP"/>
</dbReference>
<reference evidence="10 11" key="1">
    <citation type="submission" date="2024-06" db="EMBL/GenBank/DDBJ databases">
        <authorList>
            <person name="Pan Q."/>
            <person name="Wen M."/>
            <person name="Jouanno E."/>
            <person name="Zahm M."/>
            <person name="Klopp C."/>
            <person name="Cabau C."/>
            <person name="Louis A."/>
            <person name="Berthelot C."/>
            <person name="Parey E."/>
            <person name="Roest Crollius H."/>
            <person name="Montfort J."/>
            <person name="Robinson-Rechavi M."/>
            <person name="Bouchez O."/>
            <person name="Lampietro C."/>
            <person name="Lopez Roques C."/>
            <person name="Donnadieu C."/>
            <person name="Postlethwait J."/>
            <person name="Bobe J."/>
            <person name="Verreycken H."/>
            <person name="Guiguen Y."/>
        </authorList>
    </citation>
    <scope>NUCLEOTIDE SEQUENCE [LARGE SCALE GENOMIC DNA]</scope>
    <source>
        <strain evidence="10">Up_M1</strain>
        <tissue evidence="10">Testis</tissue>
    </source>
</reference>
<evidence type="ECO:0000259" key="9">
    <source>
        <dbReference type="PROSITE" id="PS50888"/>
    </source>
</evidence>
<keyword evidence="11" id="KW-1185">Reference proteome</keyword>
<keyword evidence="5" id="KW-0238">DNA-binding</keyword>
<dbReference type="GO" id="GO:0005634">
    <property type="term" value="C:nucleus"/>
    <property type="evidence" value="ECO:0007669"/>
    <property type="project" value="UniProtKB-SubCell"/>
</dbReference>
<protein>
    <recommendedName>
        <fullName evidence="9">BHLH domain-containing protein</fullName>
    </recommendedName>
</protein>
<keyword evidence="3" id="KW-0914">Notch signaling pathway</keyword>
<evidence type="ECO:0000256" key="3">
    <source>
        <dbReference type="ARBA" id="ARBA00022976"/>
    </source>
</evidence>
<dbReference type="Gene3D" id="4.10.280.10">
    <property type="entry name" value="Helix-loop-helix DNA-binding domain"/>
    <property type="match status" value="1"/>
</dbReference>
<evidence type="ECO:0000313" key="11">
    <source>
        <dbReference type="Proteomes" id="UP001557470"/>
    </source>
</evidence>
<dbReference type="AlphaFoldDB" id="A0ABD0W956"/>
<comment type="subcellular location">
    <subcellularLocation>
        <location evidence="1">Nucleus</location>
    </subcellularLocation>
</comment>
<dbReference type="Pfam" id="PF00010">
    <property type="entry name" value="HLH"/>
    <property type="match status" value="1"/>
</dbReference>
<sequence>MKSWILNSMKSPCHLPAGSRTLRFPGTPCLWCELSLGTLKSEGILRWPLKVAYHTSAARINGETVLESSSSLHNISKERREEIHSSEKDPTTMDTAAFSNIFHLKGDHLLDCNALLEPSCPSSDPGYYSACSSLSPASTIDSCCLSPPCFQWGAGQEMKAGNPLGYISQAPKRPRREDIPAQEKPRRSRSKFPGKKRDSASEREKLRMRDLTKALHHLRTYLPPSVAPAGQTLTKIETLRLTIRYISHLSSQLGLSEDTSCLEEVGTTPRQDCQFMLQCPEGSSVSGQWCQERLQGSFESPSQYCLPVTDCSINTDPQTETDFLPSTVCYQDISLYQMHNDMFQ</sequence>
<accession>A0ABD0W956</accession>
<dbReference type="InterPro" id="IPR036638">
    <property type="entry name" value="HLH_DNA-bd_sf"/>
</dbReference>
<dbReference type="FunFam" id="4.10.280.10:FF:000047">
    <property type="entry name" value="mesoderm posterior protein 1"/>
    <property type="match status" value="1"/>
</dbReference>
<feature type="region of interest" description="Disordered" evidence="8">
    <location>
        <begin position="163"/>
        <end position="205"/>
    </location>
</feature>
<dbReference type="SUPFAM" id="SSF47459">
    <property type="entry name" value="HLH, helix-loop-helix DNA-binding domain"/>
    <property type="match status" value="1"/>
</dbReference>
<evidence type="ECO:0000256" key="4">
    <source>
        <dbReference type="ARBA" id="ARBA00023015"/>
    </source>
</evidence>
<evidence type="ECO:0000256" key="5">
    <source>
        <dbReference type="ARBA" id="ARBA00023125"/>
    </source>
</evidence>
<name>A0ABD0W956_UMBPY</name>
<evidence type="ECO:0000256" key="2">
    <source>
        <dbReference type="ARBA" id="ARBA00022473"/>
    </source>
</evidence>